<evidence type="ECO:0000313" key="1">
    <source>
        <dbReference type="EMBL" id="MBW75961.1"/>
    </source>
</evidence>
<dbReference type="EMBL" id="GGFL01011783">
    <property type="protein sequence ID" value="MBW75961.1"/>
    <property type="molecule type" value="Transcribed_RNA"/>
</dbReference>
<accession>A0A2M4DES7</accession>
<name>A0A2M4DES7_ANODA</name>
<protein>
    <submittedName>
        <fullName evidence="1">Putative secreted protein</fullName>
    </submittedName>
</protein>
<organism evidence="1">
    <name type="scientific">Anopheles darlingi</name>
    <name type="common">Mosquito</name>
    <dbReference type="NCBI Taxonomy" id="43151"/>
    <lineage>
        <taxon>Eukaryota</taxon>
        <taxon>Metazoa</taxon>
        <taxon>Ecdysozoa</taxon>
        <taxon>Arthropoda</taxon>
        <taxon>Hexapoda</taxon>
        <taxon>Insecta</taxon>
        <taxon>Pterygota</taxon>
        <taxon>Neoptera</taxon>
        <taxon>Endopterygota</taxon>
        <taxon>Diptera</taxon>
        <taxon>Nematocera</taxon>
        <taxon>Culicoidea</taxon>
        <taxon>Culicidae</taxon>
        <taxon>Anophelinae</taxon>
        <taxon>Anopheles</taxon>
    </lineage>
</organism>
<dbReference type="AlphaFoldDB" id="A0A2M4DES7"/>
<sequence>MPFTLFRLFRWPILSISLPSTLLSLALFAAMSDVFRSTCRCSINRQNEALRSYGTVLSDMQRRIRSISRCGDRLFSARYCRLRHMFENRFSW</sequence>
<reference evidence="1" key="1">
    <citation type="submission" date="2018-01" db="EMBL/GenBank/DDBJ databases">
        <title>An insight into the sialome of Amazonian anophelines.</title>
        <authorList>
            <person name="Ribeiro J.M."/>
            <person name="Scarpassa V."/>
            <person name="Calvo E."/>
        </authorList>
    </citation>
    <scope>NUCLEOTIDE SEQUENCE</scope>
</reference>
<proteinExistence type="predicted"/>